<gene>
    <name evidence="14" type="primary">xynA_1</name>
    <name evidence="14" type="ORF">Hypma_006760</name>
</gene>
<evidence type="ECO:0000256" key="12">
    <source>
        <dbReference type="PROSITE-ProRule" id="PRU10061"/>
    </source>
</evidence>
<dbReference type="OrthoDB" id="3055998at2759"/>
<dbReference type="SMART" id="SM00633">
    <property type="entry name" value="Glyco_10"/>
    <property type="match status" value="1"/>
</dbReference>
<dbReference type="PANTHER" id="PTHR31490">
    <property type="entry name" value="GLYCOSYL HYDROLASE"/>
    <property type="match status" value="1"/>
</dbReference>
<dbReference type="GO" id="GO:0005576">
    <property type="term" value="C:extracellular region"/>
    <property type="evidence" value="ECO:0007669"/>
    <property type="project" value="UniProtKB-SubCell"/>
</dbReference>
<comment type="similarity">
    <text evidence="4">Belongs to the glycosyl hydrolase 10 (cellulase F) family.</text>
</comment>
<evidence type="ECO:0000256" key="6">
    <source>
        <dbReference type="ARBA" id="ARBA00022525"/>
    </source>
</evidence>
<sequence>MRDKVRRDWCGKGILTAAGVAIDGIGVQAHLIVGQVPSTLQTNLAQFTALGVEVAITELDIRMTLPATPALLAQQKKDYQTVIGACKAVAGCIGVTIWDYTDKYSWVPSTFSGQGAALPWDANLVIPQNPKYVIASATLWTFSRSFCIQEQPSANLTLFPLQRKKYSLRPNNQVNAIYPILVVLVVKAVRLDERSPWSNAIARAVASTI</sequence>
<comment type="catalytic activity">
    <reaction evidence="1">
        <text>Endohydrolysis of (1-&gt;4)-beta-D-xylosidic linkages in xylans.</text>
        <dbReference type="EC" id="3.2.1.8"/>
    </reaction>
</comment>
<proteinExistence type="inferred from homology"/>
<dbReference type="InterPro" id="IPR031158">
    <property type="entry name" value="GH10_AS"/>
</dbReference>
<comment type="pathway">
    <text evidence="3">Glycan degradation; xylan degradation.</text>
</comment>
<evidence type="ECO:0000256" key="4">
    <source>
        <dbReference type="ARBA" id="ARBA00007495"/>
    </source>
</evidence>
<protein>
    <recommendedName>
        <fullName evidence="5">endo-1,4-beta-xylanase</fullName>
        <ecNumber evidence="5">3.2.1.8</ecNumber>
    </recommendedName>
</protein>
<keyword evidence="8" id="KW-0378">Hydrolase</keyword>
<keyword evidence="7" id="KW-0858">Xylan degradation</keyword>
<evidence type="ECO:0000256" key="3">
    <source>
        <dbReference type="ARBA" id="ARBA00004851"/>
    </source>
</evidence>
<evidence type="ECO:0000256" key="5">
    <source>
        <dbReference type="ARBA" id="ARBA00012590"/>
    </source>
</evidence>
<evidence type="ECO:0000256" key="7">
    <source>
        <dbReference type="ARBA" id="ARBA00022651"/>
    </source>
</evidence>
<reference evidence="14" key="1">
    <citation type="submission" date="2018-04" db="EMBL/GenBank/DDBJ databases">
        <title>Whole genome sequencing of Hypsizygus marmoreus.</title>
        <authorList>
            <person name="Choi I.-G."/>
            <person name="Min B."/>
            <person name="Kim J.-G."/>
            <person name="Kim S."/>
            <person name="Oh Y.-L."/>
            <person name="Kong W.-S."/>
            <person name="Park H."/>
            <person name="Jeong J."/>
            <person name="Song E.-S."/>
        </authorList>
    </citation>
    <scope>NUCLEOTIDE SEQUENCE [LARGE SCALE GENOMIC DNA]</scope>
    <source>
        <strain evidence="14">51987-8</strain>
    </source>
</reference>
<evidence type="ECO:0000256" key="2">
    <source>
        <dbReference type="ARBA" id="ARBA00004613"/>
    </source>
</evidence>
<evidence type="ECO:0000256" key="8">
    <source>
        <dbReference type="ARBA" id="ARBA00022801"/>
    </source>
</evidence>
<dbReference type="Proteomes" id="UP000076154">
    <property type="component" value="Unassembled WGS sequence"/>
</dbReference>
<dbReference type="PROSITE" id="PS51760">
    <property type="entry name" value="GH10_2"/>
    <property type="match status" value="1"/>
</dbReference>
<feature type="domain" description="GH10" evidence="13">
    <location>
        <begin position="1"/>
        <end position="137"/>
    </location>
</feature>
<feature type="active site" description="Nucleophile" evidence="12">
    <location>
        <position position="58"/>
    </location>
</feature>
<keyword evidence="10" id="KW-0326">Glycosidase</keyword>
<dbReference type="InterPro" id="IPR001000">
    <property type="entry name" value="GH10_dom"/>
</dbReference>
<dbReference type="Pfam" id="PF00331">
    <property type="entry name" value="Glyco_hydro_10"/>
    <property type="match status" value="1"/>
</dbReference>
<evidence type="ECO:0000256" key="9">
    <source>
        <dbReference type="ARBA" id="ARBA00023277"/>
    </source>
</evidence>
<dbReference type="PANTHER" id="PTHR31490:SF35">
    <property type="entry name" value="ENDO-1,4-BETA-XYLANASE"/>
    <property type="match status" value="1"/>
</dbReference>
<dbReference type="InterPro" id="IPR017853">
    <property type="entry name" value="GH"/>
</dbReference>
<dbReference type="SUPFAM" id="SSF51445">
    <property type="entry name" value="(Trans)glycosidases"/>
    <property type="match status" value="1"/>
</dbReference>
<dbReference type="Gene3D" id="3.20.20.80">
    <property type="entry name" value="Glycosidases"/>
    <property type="match status" value="1"/>
</dbReference>
<keyword evidence="9" id="KW-0119">Carbohydrate metabolism</keyword>
<name>A0A369JWD2_HYPMA</name>
<dbReference type="STRING" id="39966.A0A369JWD2"/>
<dbReference type="GO" id="GO:0045493">
    <property type="term" value="P:xylan catabolic process"/>
    <property type="evidence" value="ECO:0007669"/>
    <property type="project" value="UniProtKB-KW"/>
</dbReference>
<dbReference type="GO" id="GO:0031176">
    <property type="term" value="F:endo-1,4-beta-xylanase activity"/>
    <property type="evidence" value="ECO:0007669"/>
    <property type="project" value="UniProtKB-EC"/>
</dbReference>
<dbReference type="PROSITE" id="PS00591">
    <property type="entry name" value="GH10_1"/>
    <property type="match status" value="1"/>
</dbReference>
<accession>A0A369JWD2</accession>
<comment type="subcellular location">
    <subcellularLocation>
        <location evidence="2">Secreted</location>
    </subcellularLocation>
</comment>
<keyword evidence="11" id="KW-0624">Polysaccharide degradation</keyword>
<evidence type="ECO:0000313" key="15">
    <source>
        <dbReference type="Proteomes" id="UP000076154"/>
    </source>
</evidence>
<dbReference type="InterPro" id="IPR044846">
    <property type="entry name" value="GH10"/>
</dbReference>
<evidence type="ECO:0000313" key="14">
    <source>
        <dbReference type="EMBL" id="RDB26088.1"/>
    </source>
</evidence>
<dbReference type="InParanoid" id="A0A369JWD2"/>
<evidence type="ECO:0000256" key="10">
    <source>
        <dbReference type="ARBA" id="ARBA00023295"/>
    </source>
</evidence>
<organism evidence="14 15">
    <name type="scientific">Hypsizygus marmoreus</name>
    <name type="common">White beech mushroom</name>
    <name type="synonym">Agaricus marmoreus</name>
    <dbReference type="NCBI Taxonomy" id="39966"/>
    <lineage>
        <taxon>Eukaryota</taxon>
        <taxon>Fungi</taxon>
        <taxon>Dikarya</taxon>
        <taxon>Basidiomycota</taxon>
        <taxon>Agaricomycotina</taxon>
        <taxon>Agaricomycetes</taxon>
        <taxon>Agaricomycetidae</taxon>
        <taxon>Agaricales</taxon>
        <taxon>Tricholomatineae</taxon>
        <taxon>Lyophyllaceae</taxon>
        <taxon>Hypsizygus</taxon>
    </lineage>
</organism>
<dbReference type="EC" id="3.2.1.8" evidence="5"/>
<dbReference type="EMBL" id="LUEZ02000040">
    <property type="protein sequence ID" value="RDB26088.1"/>
    <property type="molecule type" value="Genomic_DNA"/>
</dbReference>
<keyword evidence="15" id="KW-1185">Reference proteome</keyword>
<comment type="caution">
    <text evidence="14">The sequence shown here is derived from an EMBL/GenBank/DDBJ whole genome shotgun (WGS) entry which is preliminary data.</text>
</comment>
<evidence type="ECO:0000256" key="11">
    <source>
        <dbReference type="ARBA" id="ARBA00023326"/>
    </source>
</evidence>
<evidence type="ECO:0000256" key="1">
    <source>
        <dbReference type="ARBA" id="ARBA00000681"/>
    </source>
</evidence>
<dbReference type="AlphaFoldDB" id="A0A369JWD2"/>
<keyword evidence="6" id="KW-0964">Secreted</keyword>
<evidence type="ECO:0000259" key="13">
    <source>
        <dbReference type="PROSITE" id="PS51760"/>
    </source>
</evidence>